<dbReference type="EMBL" id="CP112932">
    <property type="protein sequence ID" value="WPY00717.1"/>
    <property type="molecule type" value="Genomic_DNA"/>
</dbReference>
<dbReference type="RefSeq" id="WP_323738766.1">
    <property type="nucleotide sequence ID" value="NZ_CP112932.1"/>
</dbReference>
<reference evidence="2 3" key="1">
    <citation type="submission" date="2022-10" db="EMBL/GenBank/DDBJ databases">
        <title>Host association and intracellularity evolved multiple times independently in the Rickettsiales.</title>
        <authorList>
            <person name="Castelli M."/>
            <person name="Nardi T."/>
            <person name="Gammuto L."/>
            <person name="Bellinzona G."/>
            <person name="Sabaneyeva E."/>
            <person name="Potekhin A."/>
            <person name="Serra V."/>
            <person name="Petroni G."/>
            <person name="Sassera D."/>
        </authorList>
    </citation>
    <scope>NUCLEOTIDE SEQUENCE [LARGE SCALE GENOMIC DNA]</scope>
    <source>
        <strain evidence="2 3">Kr 154-4</strain>
    </source>
</reference>
<feature type="domain" description="N-acetyltransferase" evidence="1">
    <location>
        <begin position="4"/>
        <end position="155"/>
    </location>
</feature>
<dbReference type="InterPro" id="IPR000182">
    <property type="entry name" value="GNAT_dom"/>
</dbReference>
<dbReference type="Gene3D" id="3.40.630.30">
    <property type="match status" value="1"/>
</dbReference>
<dbReference type="Pfam" id="PF00583">
    <property type="entry name" value="Acetyltransf_1"/>
    <property type="match status" value="1"/>
</dbReference>
<proteinExistence type="predicted"/>
<keyword evidence="3" id="KW-1185">Reference proteome</keyword>
<gene>
    <name evidence="2" type="ORF">Trichorick_00602</name>
</gene>
<evidence type="ECO:0000259" key="1">
    <source>
        <dbReference type="PROSITE" id="PS51186"/>
    </source>
</evidence>
<dbReference type="Proteomes" id="UP001326613">
    <property type="component" value="Chromosome"/>
</dbReference>
<sequence length="155" mass="17857">MIKIDLLKNYPDAIPTLAHVWHEVLGKIWFPELTIGEIESLTYDELNHPDETISFVALCYEIPVGFCTFKLKEEFRPDLGPWLSDVVVDPKYQNQGIGKMLIDATLLKAKELGFEKLYLFAFDPTIPEYYERLGCKKIGMDEFKSHPVTVMEVTL</sequence>
<evidence type="ECO:0000313" key="2">
    <source>
        <dbReference type="EMBL" id="WPY00717.1"/>
    </source>
</evidence>
<evidence type="ECO:0000313" key="3">
    <source>
        <dbReference type="Proteomes" id="UP001326613"/>
    </source>
</evidence>
<dbReference type="SUPFAM" id="SSF55729">
    <property type="entry name" value="Acyl-CoA N-acyltransferases (Nat)"/>
    <property type="match status" value="1"/>
</dbReference>
<protein>
    <submittedName>
        <fullName evidence="2">GNAT family N-acetyltransferase</fullName>
    </submittedName>
</protein>
<dbReference type="CDD" id="cd04301">
    <property type="entry name" value="NAT_SF"/>
    <property type="match status" value="1"/>
</dbReference>
<dbReference type="PROSITE" id="PS51186">
    <property type="entry name" value="GNAT"/>
    <property type="match status" value="1"/>
</dbReference>
<accession>A0ABZ0UUF0</accession>
<name>A0ABZ0UUF0_9RICK</name>
<dbReference type="InterPro" id="IPR016181">
    <property type="entry name" value="Acyl_CoA_acyltransferase"/>
</dbReference>
<organism evidence="2 3">
    <name type="scientific">Candidatus Trichorickettsia mobilis</name>
    <dbReference type="NCBI Taxonomy" id="1346319"/>
    <lineage>
        <taxon>Bacteria</taxon>
        <taxon>Pseudomonadati</taxon>
        <taxon>Pseudomonadota</taxon>
        <taxon>Alphaproteobacteria</taxon>
        <taxon>Rickettsiales</taxon>
        <taxon>Rickettsiaceae</taxon>
        <taxon>Rickettsieae</taxon>
        <taxon>Candidatus Trichorickettsia</taxon>
    </lineage>
</organism>